<accession>A0A0A9BX41</accession>
<organism evidence="1">
    <name type="scientific">Arundo donax</name>
    <name type="common">Giant reed</name>
    <name type="synonym">Donax arundinaceus</name>
    <dbReference type="NCBI Taxonomy" id="35708"/>
    <lineage>
        <taxon>Eukaryota</taxon>
        <taxon>Viridiplantae</taxon>
        <taxon>Streptophyta</taxon>
        <taxon>Embryophyta</taxon>
        <taxon>Tracheophyta</taxon>
        <taxon>Spermatophyta</taxon>
        <taxon>Magnoliopsida</taxon>
        <taxon>Liliopsida</taxon>
        <taxon>Poales</taxon>
        <taxon>Poaceae</taxon>
        <taxon>PACMAD clade</taxon>
        <taxon>Arundinoideae</taxon>
        <taxon>Arundineae</taxon>
        <taxon>Arundo</taxon>
    </lineage>
</organism>
<protein>
    <submittedName>
        <fullName evidence="1">Uncharacterized protein</fullName>
    </submittedName>
</protein>
<reference evidence="1" key="1">
    <citation type="submission" date="2014-09" db="EMBL/GenBank/DDBJ databases">
        <authorList>
            <person name="Magalhaes I.L.F."/>
            <person name="Oliveira U."/>
            <person name="Santos F.R."/>
            <person name="Vidigal T.H.D.A."/>
            <person name="Brescovit A.D."/>
            <person name="Santos A.J."/>
        </authorList>
    </citation>
    <scope>NUCLEOTIDE SEQUENCE</scope>
    <source>
        <tissue evidence="1">Shoot tissue taken approximately 20 cm above the soil surface</tissue>
    </source>
</reference>
<proteinExistence type="predicted"/>
<dbReference type="EMBL" id="GBRH01231107">
    <property type="protein sequence ID" value="JAD66788.1"/>
    <property type="molecule type" value="Transcribed_RNA"/>
</dbReference>
<name>A0A0A9BX41_ARUDO</name>
<sequence>MPFVGVLSNPQTSP</sequence>
<evidence type="ECO:0000313" key="1">
    <source>
        <dbReference type="EMBL" id="JAD66788.1"/>
    </source>
</evidence>
<reference evidence="1" key="2">
    <citation type="journal article" date="2015" name="Data Brief">
        <title>Shoot transcriptome of the giant reed, Arundo donax.</title>
        <authorList>
            <person name="Barrero R.A."/>
            <person name="Guerrero F.D."/>
            <person name="Moolhuijzen P."/>
            <person name="Goolsby J.A."/>
            <person name="Tidwell J."/>
            <person name="Bellgard S.E."/>
            <person name="Bellgard M.I."/>
        </authorList>
    </citation>
    <scope>NUCLEOTIDE SEQUENCE</scope>
    <source>
        <tissue evidence="1">Shoot tissue taken approximately 20 cm above the soil surface</tissue>
    </source>
</reference>